<keyword evidence="11" id="KW-0282">Flagellum</keyword>
<keyword evidence="3" id="KW-0853">WD repeat</keyword>
<name>A0A8J6DQV2_GALPY</name>
<dbReference type="InterPro" id="IPR036322">
    <property type="entry name" value="WD40_repeat_dom_sf"/>
</dbReference>
<evidence type="ECO:0000256" key="6">
    <source>
        <dbReference type="ARBA" id="ARBA00023212"/>
    </source>
</evidence>
<dbReference type="OrthoDB" id="9774915at2759"/>
<evidence type="ECO:0000256" key="9">
    <source>
        <dbReference type="ARBA" id="ARBA00023662"/>
    </source>
</evidence>
<keyword evidence="11" id="KW-0969">Cilium</keyword>
<keyword evidence="7" id="KW-0966">Cell projection</keyword>
<evidence type="ECO:0000256" key="8">
    <source>
        <dbReference type="ARBA" id="ARBA00023605"/>
    </source>
</evidence>
<dbReference type="InterPro" id="IPR015943">
    <property type="entry name" value="WD40/YVTN_repeat-like_dom_sf"/>
</dbReference>
<dbReference type="PANTHER" id="PTHR14885">
    <property type="entry name" value="CILIA- AND FLAGELLA-ASSOCIATED PROTEIN 43-RELATED"/>
    <property type="match status" value="1"/>
</dbReference>
<proteinExistence type="inferred from homology"/>
<dbReference type="GO" id="GO:0007288">
    <property type="term" value="P:sperm axoneme assembly"/>
    <property type="evidence" value="ECO:0007669"/>
    <property type="project" value="TreeGrafter"/>
</dbReference>
<evidence type="ECO:0000256" key="5">
    <source>
        <dbReference type="ARBA" id="ARBA00023054"/>
    </source>
</evidence>
<dbReference type="GO" id="GO:0005930">
    <property type="term" value="C:axoneme"/>
    <property type="evidence" value="ECO:0007669"/>
    <property type="project" value="UniProtKB-SubCell"/>
</dbReference>
<evidence type="ECO:0000313" key="11">
    <source>
        <dbReference type="EMBL" id="KAG8517356.1"/>
    </source>
</evidence>
<dbReference type="Proteomes" id="UP000700334">
    <property type="component" value="Unassembled WGS sequence"/>
</dbReference>
<evidence type="ECO:0000256" key="4">
    <source>
        <dbReference type="ARBA" id="ARBA00022737"/>
    </source>
</evidence>
<evidence type="ECO:0000256" key="10">
    <source>
        <dbReference type="SAM" id="MobiDB-lite"/>
    </source>
</evidence>
<evidence type="ECO:0000313" key="12">
    <source>
        <dbReference type="Proteomes" id="UP000700334"/>
    </source>
</evidence>
<evidence type="ECO:0000256" key="2">
    <source>
        <dbReference type="ARBA" id="ARBA00022490"/>
    </source>
</evidence>
<keyword evidence="6" id="KW-0206">Cytoskeleton</keyword>
<sequence length="465" mass="52109">PLQPRAGVQHSSPLPPRETPPMAQGREREDVTSTVNPTVSVRCGVHRQATDSGVVATNIPYEVVAFSDRRLRPLIYIYSFPGLTRRTKLKGNVLLDYTLLSFSYCGTYLASYSSLPEFELTLWNWESNVILCKKSQPGVDVSYMTFNPMNWHQLCLSSSSAVTVWTIERSNQEHYLRPKSVKLPVEGGEFYNEMEVIFPESLPKDPIYGPVLPLSAIAGLVNEDAETFRPRDDLYLTLHPTMHCWTSTNDLYIGCEEGQLLMVSGENLKVTLLTKIEEKISPGQRHLFSPVTMVYQKGGLIASGIDGYVYSFTMKDTSYKMEEFLVVDEPVEHLMFSPSYKMLLIQTEKGSVYIYTFGEEPTFEKALEACDGRFQSTDFITPGNVHFLTLTESGEVCAWNIEDGTCISRIYLNTPANVLVCSPSSLSAAVGTQDGCVFFLDLRTTTSLKVVHRAFLSESSVQHLL</sequence>
<keyword evidence="5" id="KW-0175">Coiled coil</keyword>
<dbReference type="EMBL" id="JAGFMF010011658">
    <property type="protein sequence ID" value="KAG8517356.1"/>
    <property type="molecule type" value="Genomic_DNA"/>
</dbReference>
<keyword evidence="4" id="KW-0677">Repeat</keyword>
<comment type="subcellular location">
    <subcellularLocation>
        <location evidence="1">Cytoplasm</location>
        <location evidence="1">Cytoskeleton</location>
        <location evidence="1">Cilium axoneme</location>
    </subcellularLocation>
</comment>
<gene>
    <name evidence="11" type="ORF">J0S82_009591</name>
</gene>
<comment type="similarity">
    <text evidence="8">Belongs to the CFAP43 family.</text>
</comment>
<dbReference type="AlphaFoldDB" id="A0A8J6DQV2"/>
<dbReference type="SUPFAM" id="SSF50978">
    <property type="entry name" value="WD40 repeat-like"/>
    <property type="match status" value="1"/>
</dbReference>
<evidence type="ECO:0000256" key="3">
    <source>
        <dbReference type="ARBA" id="ARBA00022574"/>
    </source>
</evidence>
<evidence type="ECO:0000256" key="7">
    <source>
        <dbReference type="ARBA" id="ARBA00023273"/>
    </source>
</evidence>
<feature type="non-terminal residue" evidence="11">
    <location>
        <position position="465"/>
    </location>
</feature>
<keyword evidence="12" id="KW-1185">Reference proteome</keyword>
<evidence type="ECO:0000256" key="1">
    <source>
        <dbReference type="ARBA" id="ARBA00004430"/>
    </source>
</evidence>
<feature type="region of interest" description="Disordered" evidence="10">
    <location>
        <begin position="1"/>
        <end position="34"/>
    </location>
</feature>
<reference evidence="11" key="1">
    <citation type="journal article" date="2021" name="Evol. Appl.">
        <title>The genome of the Pyrenean desman and the effects of bottlenecks and inbreeding on the genomic landscape of an endangered species.</title>
        <authorList>
            <person name="Escoda L."/>
            <person name="Castresana J."/>
        </authorList>
    </citation>
    <scope>NUCLEOTIDE SEQUENCE</scope>
    <source>
        <strain evidence="11">IBE-C5619</strain>
    </source>
</reference>
<accession>A0A8J6DQV2</accession>
<dbReference type="Gene3D" id="2.130.10.10">
    <property type="entry name" value="YVTN repeat-like/Quinoprotein amine dehydrogenase"/>
    <property type="match status" value="3"/>
</dbReference>
<comment type="caution">
    <text evidence="11">The sequence shown here is derived from an EMBL/GenBank/DDBJ whole genome shotgun (WGS) entry which is preliminary data.</text>
</comment>
<dbReference type="PANTHER" id="PTHR14885:SF1">
    <property type="entry name" value="CILIA- AND FLAGELLA-ASSOCIATED PROTEIN 43"/>
    <property type="match status" value="1"/>
</dbReference>
<protein>
    <recommendedName>
        <fullName evidence="9">Cilia- and flagella-associated protein 43</fullName>
    </recommendedName>
</protein>
<keyword evidence="2" id="KW-0963">Cytoplasm</keyword>
<organism evidence="11 12">
    <name type="scientific">Galemys pyrenaicus</name>
    <name type="common">Iberian desman</name>
    <name type="synonym">Pyrenean desman</name>
    <dbReference type="NCBI Taxonomy" id="202257"/>
    <lineage>
        <taxon>Eukaryota</taxon>
        <taxon>Metazoa</taxon>
        <taxon>Chordata</taxon>
        <taxon>Craniata</taxon>
        <taxon>Vertebrata</taxon>
        <taxon>Euteleostomi</taxon>
        <taxon>Mammalia</taxon>
        <taxon>Eutheria</taxon>
        <taxon>Laurasiatheria</taxon>
        <taxon>Eulipotyphla</taxon>
        <taxon>Talpidae</taxon>
        <taxon>Galemys</taxon>
    </lineage>
</organism>